<dbReference type="EMBL" id="DSDK01000122">
    <property type="protein sequence ID" value="HDR50405.1"/>
    <property type="molecule type" value="Genomic_DNA"/>
</dbReference>
<organism evidence="1">
    <name type="scientific">Mariniphaga anaerophila</name>
    <dbReference type="NCBI Taxonomy" id="1484053"/>
    <lineage>
        <taxon>Bacteria</taxon>
        <taxon>Pseudomonadati</taxon>
        <taxon>Bacteroidota</taxon>
        <taxon>Bacteroidia</taxon>
        <taxon>Marinilabiliales</taxon>
        <taxon>Prolixibacteraceae</taxon>
        <taxon>Mariniphaga</taxon>
    </lineage>
</organism>
<reference evidence="1" key="1">
    <citation type="journal article" date="2020" name="mSystems">
        <title>Genome- and Community-Level Interaction Insights into Carbon Utilization and Element Cycling Functions of Hydrothermarchaeota in Hydrothermal Sediment.</title>
        <authorList>
            <person name="Zhou Z."/>
            <person name="Liu Y."/>
            <person name="Xu W."/>
            <person name="Pan J."/>
            <person name="Luo Z.H."/>
            <person name="Li M."/>
        </authorList>
    </citation>
    <scope>NUCLEOTIDE SEQUENCE [LARGE SCALE GENOMIC DNA]</scope>
    <source>
        <strain evidence="1">SpSt-1217</strain>
    </source>
</reference>
<dbReference type="Proteomes" id="UP000886047">
    <property type="component" value="Unassembled WGS sequence"/>
</dbReference>
<comment type="caution">
    <text evidence="1">The sequence shown here is derived from an EMBL/GenBank/DDBJ whole genome shotgun (WGS) entry which is preliminary data.</text>
</comment>
<accession>A0A831PJD9</accession>
<sequence>MMIRNFVLLILLFGVYGGASGQVFRYRLSANSGMFLGEVGKPEATPPVKNSHDGSEEFSPVFKPGAELEIMVPVTPDFELGLQFGYSRFSGHTPSPPLYNFFLSRFNPLPDNNKYPDEALIFDTKILNILGIARFYVVPVNRNINVFLKLLGGVSFTGTDFTFHNPVYRIEYDVGMLYSRGTKNSDYPKKAALTGGVGLGTTYRLSDKLDIYFDATASLINSDIVNGVPNYNYINNDGRSSMERTNSLAAVAQASIGLTYSAIPDRRFSKSNFTRSSRVNKNLFRRKR</sequence>
<protein>
    <recommendedName>
        <fullName evidence="2">Outer membrane protein beta-barrel domain-containing protein</fullName>
    </recommendedName>
</protein>
<proteinExistence type="predicted"/>
<name>A0A831PJD9_9BACT</name>
<evidence type="ECO:0008006" key="2">
    <source>
        <dbReference type="Google" id="ProtNLM"/>
    </source>
</evidence>
<dbReference type="AlphaFoldDB" id="A0A831PJD9"/>
<gene>
    <name evidence="1" type="ORF">ENN90_02125</name>
</gene>
<evidence type="ECO:0000313" key="1">
    <source>
        <dbReference type="EMBL" id="HDR50405.1"/>
    </source>
</evidence>